<dbReference type="PANTHER" id="PTHR30349">
    <property type="entry name" value="PHAGE INTEGRASE-RELATED"/>
    <property type="match status" value="1"/>
</dbReference>
<organism evidence="6 7">
    <name type="scientific">Paraburkholderia strydomiana</name>
    <dbReference type="NCBI Taxonomy" id="1245417"/>
    <lineage>
        <taxon>Bacteria</taxon>
        <taxon>Pseudomonadati</taxon>
        <taxon>Pseudomonadota</taxon>
        <taxon>Betaproteobacteria</taxon>
        <taxon>Burkholderiales</taxon>
        <taxon>Burkholderiaceae</taxon>
        <taxon>Paraburkholderia</taxon>
    </lineage>
</organism>
<dbReference type="Pfam" id="PF20172">
    <property type="entry name" value="DUF6538"/>
    <property type="match status" value="1"/>
</dbReference>
<comment type="caution">
    <text evidence="6">The sequence shown here is derived from an EMBL/GenBank/DDBJ whole genome shotgun (WGS) entry which is preliminary data.</text>
</comment>
<evidence type="ECO:0000256" key="3">
    <source>
        <dbReference type="ARBA" id="ARBA00023125"/>
    </source>
</evidence>
<gene>
    <name evidence="6" type="ORF">PQR00_05180</name>
</gene>
<dbReference type="RefSeq" id="WP_408127243.1">
    <property type="nucleotide sequence ID" value="NZ_JAQQDH010000001.1"/>
</dbReference>
<keyword evidence="4" id="KW-0233">DNA recombination</keyword>
<sequence length="521" mass="58313">MTNHLLKRGSRYYIRRKIPLDVQARYQGRKEIVKALGTSDPVEARKLVREESVRLDREFYSARQESLSPVLPAEPVYDPKRGRYVWPLVPGYDFDFDARKYVPTPPRRVLTAAEEKAIEAYEEWLAYEGHDEIARLDLEDEAREERIEEAKEALRRLWLETGTLPTPPVAASSSVVPISQVKDPALEIPPATPSAGHLAALVEQWAKERKPDVRTTNAADLVVRRFYEYVGRIPVASISRAHVIGFKEKLLVSGQTPVNTDKQLTMLRALLNFAVANLQATSNPAQGVKVGERKNARAARLPFDLPALQAIFSTPVYTNGERPEGGAGEAAYWLPLLGLFTGARVEELCQLRPEDIFEETYGTTNGESHKCWVLRITDEGAGQGVKNATSIRRVPLHPELLARGFLDTVASQRGKSRVFDKLKPDSKGSESGNWSKWFSKQLRHVCKVENKKMVFHSFRHLFKDLCRNAGIPEEVSDALSGHSSGKVSRRYGGLSYPLAPLVDAVVRIRVPGLELPVQPLA</sequence>
<dbReference type="InterPro" id="IPR010998">
    <property type="entry name" value="Integrase_recombinase_N"/>
</dbReference>
<feature type="domain" description="DUF6538" evidence="5">
    <location>
        <begin position="4"/>
        <end position="64"/>
    </location>
</feature>
<dbReference type="Gene3D" id="1.10.443.10">
    <property type="entry name" value="Intergrase catalytic core"/>
    <property type="match status" value="1"/>
</dbReference>
<dbReference type="Proteomes" id="UP001629288">
    <property type="component" value="Unassembled WGS sequence"/>
</dbReference>
<comment type="similarity">
    <text evidence="1">Belongs to the 'phage' integrase family.</text>
</comment>
<dbReference type="EMBL" id="JAQQDH010000001">
    <property type="protein sequence ID" value="MFM0442972.1"/>
    <property type="molecule type" value="Genomic_DNA"/>
</dbReference>
<evidence type="ECO:0000256" key="2">
    <source>
        <dbReference type="ARBA" id="ARBA00022908"/>
    </source>
</evidence>
<dbReference type="CDD" id="cd01184">
    <property type="entry name" value="INT_C_like_1"/>
    <property type="match status" value="1"/>
</dbReference>
<keyword evidence="3" id="KW-0238">DNA-binding</keyword>
<dbReference type="InterPro" id="IPR011010">
    <property type="entry name" value="DNA_brk_join_enz"/>
</dbReference>
<name>A0ABW9BWV5_9BURK</name>
<dbReference type="SUPFAM" id="SSF56349">
    <property type="entry name" value="DNA breaking-rejoining enzymes"/>
    <property type="match status" value="1"/>
</dbReference>
<dbReference type="PANTHER" id="PTHR30349:SF41">
    <property type="entry name" value="INTEGRASE_RECOMBINASE PROTEIN MJ0367-RELATED"/>
    <property type="match status" value="1"/>
</dbReference>
<keyword evidence="2" id="KW-0229">DNA integration</keyword>
<reference evidence="6 7" key="1">
    <citation type="journal article" date="2024" name="Chem. Sci.">
        <title>Discovery of megapolipeptins by genome mining of a Burkholderiales bacteria collection.</title>
        <authorList>
            <person name="Paulo B.S."/>
            <person name="Recchia M.J.J."/>
            <person name="Lee S."/>
            <person name="Fergusson C.H."/>
            <person name="Romanowski S.B."/>
            <person name="Hernandez A."/>
            <person name="Krull N."/>
            <person name="Liu D.Y."/>
            <person name="Cavanagh H."/>
            <person name="Bos A."/>
            <person name="Gray C.A."/>
            <person name="Murphy B.T."/>
            <person name="Linington R.G."/>
            <person name="Eustaquio A.S."/>
        </authorList>
    </citation>
    <scope>NUCLEOTIDE SEQUENCE [LARGE SCALE GENOMIC DNA]</scope>
    <source>
        <strain evidence="6 7">RL17-379-BIB-C</strain>
    </source>
</reference>
<evidence type="ECO:0000313" key="6">
    <source>
        <dbReference type="EMBL" id="MFM0442972.1"/>
    </source>
</evidence>
<evidence type="ECO:0000259" key="5">
    <source>
        <dbReference type="Pfam" id="PF20172"/>
    </source>
</evidence>
<proteinExistence type="inferred from homology"/>
<protein>
    <submittedName>
        <fullName evidence="6">Site-specific integrase</fullName>
    </submittedName>
</protein>
<accession>A0ABW9BWV5</accession>
<dbReference type="InterPro" id="IPR046668">
    <property type="entry name" value="DUF6538"/>
</dbReference>
<dbReference type="Gene3D" id="1.10.150.130">
    <property type="match status" value="1"/>
</dbReference>
<evidence type="ECO:0000256" key="4">
    <source>
        <dbReference type="ARBA" id="ARBA00023172"/>
    </source>
</evidence>
<evidence type="ECO:0000256" key="1">
    <source>
        <dbReference type="ARBA" id="ARBA00008857"/>
    </source>
</evidence>
<keyword evidence="7" id="KW-1185">Reference proteome</keyword>
<dbReference type="InterPro" id="IPR050090">
    <property type="entry name" value="Tyrosine_recombinase_XerCD"/>
</dbReference>
<evidence type="ECO:0000313" key="7">
    <source>
        <dbReference type="Proteomes" id="UP001629288"/>
    </source>
</evidence>
<dbReference type="InterPro" id="IPR013762">
    <property type="entry name" value="Integrase-like_cat_sf"/>
</dbReference>